<keyword evidence="1" id="KW-0812">Transmembrane</keyword>
<sequence>MKNNKMKIIINVVLLVILFLPIGLYIFKFGFGIWSEHKYWSEMGSAFGGIYSPIIALLAFVVLAFQVKSQQKIDKYHYDQSFILGCKKDFDFYILELDRFLEQNANENQKVRDVLHSEVECIDEKDLLNEDIIKKLKILSDEYPKLVSIWCAMNPILAGLNVHKRFPYNHAYTGCLLKAASILSPKTCIALDKMYFSTSSGKFADVLFFWDKVKAYKSH</sequence>
<dbReference type="RefSeq" id="WP_139281585.1">
    <property type="nucleotide sequence ID" value="NZ_FQXZ01000022.1"/>
</dbReference>
<protein>
    <submittedName>
        <fullName evidence="2">Uncharacterized protein</fullName>
    </submittedName>
</protein>
<dbReference type="AlphaFoldDB" id="A0A1M5Z4I6"/>
<dbReference type="EMBL" id="FQXZ01000022">
    <property type="protein sequence ID" value="SHI19177.1"/>
    <property type="molecule type" value="Genomic_DNA"/>
</dbReference>
<reference evidence="2 3" key="1">
    <citation type="submission" date="2016-11" db="EMBL/GenBank/DDBJ databases">
        <authorList>
            <person name="Jaros S."/>
            <person name="Januszkiewicz K."/>
            <person name="Wedrychowicz H."/>
        </authorList>
    </citation>
    <scope>NUCLEOTIDE SEQUENCE [LARGE SCALE GENOMIC DNA]</scope>
    <source>
        <strain evidence="2 3">CECT 7868</strain>
    </source>
</reference>
<dbReference type="Proteomes" id="UP000184608">
    <property type="component" value="Unassembled WGS sequence"/>
</dbReference>
<keyword evidence="3" id="KW-1185">Reference proteome</keyword>
<evidence type="ECO:0000256" key="1">
    <source>
        <dbReference type="SAM" id="Phobius"/>
    </source>
</evidence>
<proteinExistence type="predicted"/>
<name>A0A1M5Z4I6_9VIBR</name>
<evidence type="ECO:0000313" key="3">
    <source>
        <dbReference type="Proteomes" id="UP000184608"/>
    </source>
</evidence>
<accession>A0A1M5Z4I6</accession>
<feature type="transmembrane region" description="Helical" evidence="1">
    <location>
        <begin position="46"/>
        <end position="65"/>
    </location>
</feature>
<dbReference type="OrthoDB" id="346283at2"/>
<keyword evidence="1" id="KW-1133">Transmembrane helix</keyword>
<evidence type="ECO:0000313" key="2">
    <source>
        <dbReference type="EMBL" id="SHI19177.1"/>
    </source>
</evidence>
<keyword evidence="1" id="KW-0472">Membrane</keyword>
<organism evidence="2 3">
    <name type="scientific">Vibrio aerogenes CECT 7868</name>
    <dbReference type="NCBI Taxonomy" id="1216006"/>
    <lineage>
        <taxon>Bacteria</taxon>
        <taxon>Pseudomonadati</taxon>
        <taxon>Pseudomonadota</taxon>
        <taxon>Gammaproteobacteria</taxon>
        <taxon>Vibrionales</taxon>
        <taxon>Vibrionaceae</taxon>
        <taxon>Vibrio</taxon>
    </lineage>
</organism>
<gene>
    <name evidence="2" type="ORF">VA7868_02285</name>
</gene>
<feature type="transmembrane region" description="Helical" evidence="1">
    <location>
        <begin position="12"/>
        <end position="34"/>
    </location>
</feature>